<feature type="chain" id="PRO_5047231531" description="Lipoprotein" evidence="1">
    <location>
        <begin position="21"/>
        <end position="142"/>
    </location>
</feature>
<organism evidence="2 3">
    <name type="scientific">Cytobacillus gottheilii</name>
    <dbReference type="NCBI Taxonomy" id="859144"/>
    <lineage>
        <taxon>Bacteria</taxon>
        <taxon>Bacillati</taxon>
        <taxon>Bacillota</taxon>
        <taxon>Bacilli</taxon>
        <taxon>Bacillales</taxon>
        <taxon>Bacillaceae</taxon>
        <taxon>Cytobacillus</taxon>
    </lineage>
</organism>
<accession>A0ABX8FE03</accession>
<protein>
    <recommendedName>
        <fullName evidence="4">Lipoprotein</fullName>
    </recommendedName>
</protein>
<feature type="signal peptide" evidence="1">
    <location>
        <begin position="1"/>
        <end position="20"/>
    </location>
</feature>
<evidence type="ECO:0000313" key="2">
    <source>
        <dbReference type="EMBL" id="QVY61797.1"/>
    </source>
</evidence>
<evidence type="ECO:0000313" key="3">
    <source>
        <dbReference type="Proteomes" id="UP000679247"/>
    </source>
</evidence>
<keyword evidence="3" id="KW-1185">Reference proteome</keyword>
<reference evidence="2 3" key="1">
    <citation type="submission" date="2021-03" db="EMBL/GenBank/DDBJ databases">
        <title>The first data on the complete genome of the tetrodotoxin-producing bacterium.</title>
        <authorList>
            <person name="Melnikova D.I."/>
            <person name="Nijland R."/>
            <person name="Magarlamov T.Y."/>
        </authorList>
    </citation>
    <scope>NUCLEOTIDE SEQUENCE [LARGE SCALE GENOMIC DNA]</scope>
    <source>
        <strain evidence="2 3">1839</strain>
    </source>
</reference>
<dbReference type="EMBL" id="CP071709">
    <property type="protein sequence ID" value="QVY61797.1"/>
    <property type="molecule type" value="Genomic_DNA"/>
</dbReference>
<dbReference type="RefSeq" id="WP_214476985.1">
    <property type="nucleotide sequence ID" value="NZ_CP071709.1"/>
</dbReference>
<proteinExistence type="predicted"/>
<evidence type="ECO:0008006" key="4">
    <source>
        <dbReference type="Google" id="ProtNLM"/>
    </source>
</evidence>
<sequence>MKKLIIICLVMLLISCQAQKTNDSSLLTEEEIVSAFIENGINLEEADSTKGDVFGYKLNHVKPAVYKLNAKKLYIFEFKSEEALKKGLNDFDDQTAAMNLVSFRTYEKQNILIFYLHEQNLSSKDIPYEKEIQETLDRMIEG</sequence>
<gene>
    <name evidence="2" type="ORF">J1899_01270</name>
</gene>
<name>A0ABX8FE03_9BACI</name>
<dbReference type="Proteomes" id="UP000679247">
    <property type="component" value="Chromosome"/>
</dbReference>
<evidence type="ECO:0000256" key="1">
    <source>
        <dbReference type="SAM" id="SignalP"/>
    </source>
</evidence>
<keyword evidence="1" id="KW-0732">Signal</keyword>
<dbReference type="PROSITE" id="PS51257">
    <property type="entry name" value="PROKAR_LIPOPROTEIN"/>
    <property type="match status" value="1"/>
</dbReference>